<dbReference type="CDD" id="cd04318">
    <property type="entry name" value="EcAsnRS_like_N"/>
    <property type="match status" value="1"/>
</dbReference>
<dbReference type="PRINTS" id="PR01042">
    <property type="entry name" value="TRNASYNTHASP"/>
</dbReference>
<dbReference type="InterPro" id="IPR057596">
    <property type="entry name" value="RDRP_core"/>
</dbReference>
<dbReference type="InterPro" id="IPR004522">
    <property type="entry name" value="Asn-tRNA-ligase"/>
</dbReference>
<evidence type="ECO:0000259" key="13">
    <source>
        <dbReference type="PROSITE" id="PS50862"/>
    </source>
</evidence>
<reference evidence="14" key="1">
    <citation type="submission" date="2020-11" db="EMBL/GenBank/DDBJ databases">
        <authorList>
            <person name="Tran Van P."/>
        </authorList>
    </citation>
    <scope>NUCLEOTIDE SEQUENCE</scope>
</reference>
<dbReference type="Pfam" id="PF01336">
    <property type="entry name" value="tRNA_anti-codon"/>
    <property type="match status" value="1"/>
</dbReference>
<evidence type="ECO:0000256" key="6">
    <source>
        <dbReference type="ARBA" id="ARBA00022741"/>
    </source>
</evidence>
<dbReference type="PANTHER" id="PTHR23079:SF55">
    <property type="entry name" value="RNA-DIRECTED RNA POLYMERASE"/>
    <property type="match status" value="1"/>
</dbReference>
<keyword evidence="7" id="KW-0067">ATP-binding</keyword>
<keyword evidence="3" id="KW-0436">Ligase</keyword>
<dbReference type="GO" id="GO:0004816">
    <property type="term" value="F:asparagine-tRNA ligase activity"/>
    <property type="evidence" value="ECO:0007669"/>
    <property type="project" value="InterPro"/>
</dbReference>
<keyword evidence="11" id="KW-0943">RNA-mediated gene silencing</keyword>
<evidence type="ECO:0000256" key="9">
    <source>
        <dbReference type="ARBA" id="ARBA00022917"/>
    </source>
</evidence>
<dbReference type="SUPFAM" id="SSF50249">
    <property type="entry name" value="Nucleic acid-binding proteins"/>
    <property type="match status" value="1"/>
</dbReference>
<dbReference type="Gene3D" id="2.40.50.140">
    <property type="entry name" value="Nucleic acid-binding proteins"/>
    <property type="match status" value="1"/>
</dbReference>
<proteinExistence type="inferred from homology"/>
<dbReference type="NCBIfam" id="TIGR00457">
    <property type="entry name" value="asnS"/>
    <property type="match status" value="1"/>
</dbReference>
<gene>
    <name evidence="14" type="ORF">OSB1V03_LOCUS158</name>
</gene>
<comment type="similarity">
    <text evidence="1">Belongs to the RdRP family.</text>
</comment>
<dbReference type="PANTHER" id="PTHR23079">
    <property type="entry name" value="RNA-DEPENDENT RNA POLYMERASE"/>
    <property type="match status" value="1"/>
</dbReference>
<evidence type="ECO:0000256" key="5">
    <source>
        <dbReference type="ARBA" id="ARBA00022695"/>
    </source>
</evidence>
<dbReference type="GO" id="GO:0006421">
    <property type="term" value="P:asparaginyl-tRNA aminoacylation"/>
    <property type="evidence" value="ECO:0007669"/>
    <property type="project" value="InterPro"/>
</dbReference>
<keyword evidence="9" id="KW-0648">Protein biosynthesis</keyword>
<evidence type="ECO:0000256" key="4">
    <source>
        <dbReference type="ARBA" id="ARBA00022679"/>
    </source>
</evidence>
<dbReference type="OrthoDB" id="6513042at2759"/>
<dbReference type="InterPro" id="IPR004364">
    <property type="entry name" value="Aa-tRNA-synt_II"/>
</dbReference>
<dbReference type="SUPFAM" id="SSF55681">
    <property type="entry name" value="Class II aaRS and biotin synthetases"/>
    <property type="match status" value="1"/>
</dbReference>
<keyword evidence="10" id="KW-0030">Aminoacyl-tRNA synthetase</keyword>
<evidence type="ECO:0000256" key="7">
    <source>
        <dbReference type="ARBA" id="ARBA00022840"/>
    </source>
</evidence>
<evidence type="ECO:0000256" key="1">
    <source>
        <dbReference type="ARBA" id="ARBA00005762"/>
    </source>
</evidence>
<feature type="domain" description="Aminoacyl-transfer RNA synthetases class-II family profile" evidence="13">
    <location>
        <begin position="1340"/>
        <end position="1667"/>
    </location>
</feature>
<dbReference type="GO" id="GO:0030422">
    <property type="term" value="P:siRNA processing"/>
    <property type="evidence" value="ECO:0007669"/>
    <property type="project" value="TreeGrafter"/>
</dbReference>
<evidence type="ECO:0000256" key="3">
    <source>
        <dbReference type="ARBA" id="ARBA00022598"/>
    </source>
</evidence>
<dbReference type="InterPro" id="IPR007855">
    <property type="entry name" value="RDRP"/>
</dbReference>
<keyword evidence="2" id="KW-0696">RNA-directed RNA polymerase</keyword>
<dbReference type="InterPro" id="IPR006195">
    <property type="entry name" value="aa-tRNA-synth_II"/>
</dbReference>
<dbReference type="EMBL" id="CAJPIZ010000024">
    <property type="protein sequence ID" value="CAG2100088.1"/>
    <property type="molecule type" value="Genomic_DNA"/>
</dbReference>
<name>A0A7R9KAW9_9ACAR</name>
<keyword evidence="8" id="KW-0694">RNA-binding</keyword>
<dbReference type="Pfam" id="PF26253">
    <property type="entry name" value="RdRP_head"/>
    <property type="match status" value="1"/>
</dbReference>
<dbReference type="PROSITE" id="PS50862">
    <property type="entry name" value="AA_TRNA_LIGASE_II"/>
    <property type="match status" value="1"/>
</dbReference>
<dbReference type="GO" id="GO:0003723">
    <property type="term" value="F:RNA binding"/>
    <property type="evidence" value="ECO:0007669"/>
    <property type="project" value="UniProtKB-KW"/>
</dbReference>
<dbReference type="InterPro" id="IPR004365">
    <property type="entry name" value="NA-bd_OB_tRNA"/>
</dbReference>
<dbReference type="GO" id="GO:0003968">
    <property type="term" value="F:RNA-directed RNA polymerase activity"/>
    <property type="evidence" value="ECO:0007669"/>
    <property type="project" value="UniProtKB-KW"/>
</dbReference>
<dbReference type="Pfam" id="PF00152">
    <property type="entry name" value="tRNA-synt_2"/>
    <property type="match status" value="1"/>
</dbReference>
<dbReference type="EMBL" id="OC854599">
    <property type="protein sequence ID" value="CAD7619658.1"/>
    <property type="molecule type" value="Genomic_DNA"/>
</dbReference>
<dbReference type="Gene3D" id="3.30.930.10">
    <property type="entry name" value="Bira Bifunctional Protein, Domain 2"/>
    <property type="match status" value="1"/>
</dbReference>
<dbReference type="InterPro" id="IPR002312">
    <property type="entry name" value="Asp/Asn-tRNA-synth_IIb"/>
</dbReference>
<sequence length="1675" mass="191672">MKSWEALSEAMLESGGYANTNACYTALSVEIIHISDAPLGCRDTSDNAINKWRLEKGKTLQTTLRGLRGVTAVDMELMALGNTSDKIYYEDEGVSRFTAHTTLEKTTGPAVKKLIASICAERELKNTWFSFTEDTYKMLPNTALCMDSVDNMCGDSYNLKSFKMGTLIDLTQFIKHYDSSDRNFFNSKVHVARDDMTAEFLHQRRNVNVKFRVTSGGHNKKCFHNIRYKFEIDYSSIESMVVSTEMDSIKLHINVNHPPILFCVENDLKHNDSSPQKQNKYPKLSLREEYDSYVGVHTDEMSSAVNWIRDNELRGLSAQMIGKCNVFVIEIPINKKAKEFTPNQKCIDIKDPFSVIDSMKRLVPIPVYFAHISEHNSVNNREINYLLDPINMKLPFAVRYAFESIFSHTFQGSDELFFKFETINFMEKCEQYSQTDQKATEETLFQISAIIESRSIFRISIALDKIFDKLKRKHDIYRDRVDMKSFNTEIQEIRRCILTPTRLLLLPPQPILKSRFIVNSEPDYNLRLTIREDNLKALSYTVQRSGSQESQINFVKRIVKTPLMNGITIGDRVFEFLGSSSSQLRDNGMILYAKDNSGRTAHTFRESVGDMSKIRKNVPKYVARLGLVFSQAMTHISIDSQTQIDYFADIEGPFKPDFRNPQILTKERYVFSDGIGMVSEAIAEKVYKQLPNDCIQRPSAMQIRFGGCKGMLVVNPKLKEQRIIFRESMKKYESDDRSLGILKLSAPRPVYLNRPLISLLEQLLVNPNVFLKMLDETLKSLANSLECNASAMALLQNESSLSLPYEKLLANGISFLTEPIFRQILDCLIPHRIRELKSKARIKVPMNRGRIAFGVLDETGSLEYGQIYAKLSHVDKDGIPCGNYFELEGQVMVTKFPCLHPGDVRKLTAVNIPALSHIRDCLVFPAKGARPHSDEMAGSDLDGDEYAIFWNSDLIFKGENIAAMHFPTGKSQELDHKAEVEDILDFYCEYLLSNNVGLIANAYLANADLQEKGIFSPVCMSLAIKYCVALDFAKTGIVEPIDRKEKPKLYPDFMEKVIEKKTYLSKRVLGRMYRMCCEFENSIQSKIIHEINYQPNPKLILPGWHKYEGLATNAFGLYREKITYLLNRCGVANEAVLLSGAFTKTNRYMSGRTEMNDIHELLESLVAHVFIHFRQRFRTESADDSPEDKRLRASAWYMVTYRLNQFETNKFFGFPFTISDELCKIVETSGHQNTTTHPSGWVKSSRKQKPVFLHVNDGSIHKHIQVVIDEDVVQTSVKELYNGCCVRCVGRLVSSPGPKQPVELLCESIDIMGSCDPNTYPIVDKSKDYKLSYFRPYLHLRQRQPMFQSLARIKSETMNAIHMYGKHNDFTNVTTPLLTSNDCEGGGHVFNVRVMIGSLLGDEMGSQSPFCGEDNLYFDRPTYLSVSSQLHLEAMARSLSRVYTLSQCFRAEQSLSRRHLSEFLMFESEEAFVESVDEVMDRVETICKFIAYYISNNCREDLKLIHKETNYKYFDKIANKRYVRMTYNEAIQELRKTKKYADLKSGQNLNAEQERLLVDSMDNCPVFVTHFPANVRPFYMKQSNGEALCFDLLAPISGEICGGSVREDSLTELERRINELNLSESLDWYLDLRRFGNTITGGYGIGFDRLIQTMTGIPNIRDVTAFPRYLHSCLL</sequence>
<dbReference type="Pfam" id="PF05183">
    <property type="entry name" value="RdRP"/>
    <property type="match status" value="1"/>
</dbReference>
<keyword evidence="15" id="KW-1185">Reference proteome</keyword>
<dbReference type="GO" id="GO:0031380">
    <property type="term" value="C:nuclear RNA-directed RNA polymerase complex"/>
    <property type="evidence" value="ECO:0007669"/>
    <property type="project" value="TreeGrafter"/>
</dbReference>
<organism evidence="14">
    <name type="scientific">Medioppia subpectinata</name>
    <dbReference type="NCBI Taxonomy" id="1979941"/>
    <lineage>
        <taxon>Eukaryota</taxon>
        <taxon>Metazoa</taxon>
        <taxon>Ecdysozoa</taxon>
        <taxon>Arthropoda</taxon>
        <taxon>Chelicerata</taxon>
        <taxon>Arachnida</taxon>
        <taxon>Acari</taxon>
        <taxon>Acariformes</taxon>
        <taxon>Sarcoptiformes</taxon>
        <taxon>Oribatida</taxon>
        <taxon>Brachypylina</taxon>
        <taxon>Oppioidea</taxon>
        <taxon>Oppiidae</taxon>
        <taxon>Medioppia</taxon>
    </lineage>
</organism>
<comment type="catalytic activity">
    <reaction evidence="12">
        <text>RNA(n) + a ribonucleoside 5'-triphosphate = RNA(n+1) + diphosphate</text>
        <dbReference type="Rhea" id="RHEA:21248"/>
        <dbReference type="Rhea" id="RHEA-COMP:14527"/>
        <dbReference type="Rhea" id="RHEA-COMP:17342"/>
        <dbReference type="ChEBI" id="CHEBI:33019"/>
        <dbReference type="ChEBI" id="CHEBI:61557"/>
        <dbReference type="ChEBI" id="CHEBI:140395"/>
        <dbReference type="EC" id="2.7.7.48"/>
    </reaction>
</comment>
<protein>
    <recommendedName>
        <fullName evidence="13">Aminoacyl-transfer RNA synthetases class-II family profile domain-containing protein</fullName>
    </recommendedName>
</protein>
<evidence type="ECO:0000256" key="11">
    <source>
        <dbReference type="ARBA" id="ARBA00023158"/>
    </source>
</evidence>
<evidence type="ECO:0000256" key="12">
    <source>
        <dbReference type="ARBA" id="ARBA00048744"/>
    </source>
</evidence>
<dbReference type="InterPro" id="IPR058752">
    <property type="entry name" value="RDRP_C_head"/>
</dbReference>
<dbReference type="Proteomes" id="UP000759131">
    <property type="component" value="Unassembled WGS sequence"/>
</dbReference>
<dbReference type="GO" id="GO:0005524">
    <property type="term" value="F:ATP binding"/>
    <property type="evidence" value="ECO:0007669"/>
    <property type="project" value="UniProtKB-KW"/>
</dbReference>
<evidence type="ECO:0000256" key="8">
    <source>
        <dbReference type="ARBA" id="ARBA00022884"/>
    </source>
</evidence>
<evidence type="ECO:0000256" key="10">
    <source>
        <dbReference type="ARBA" id="ARBA00023146"/>
    </source>
</evidence>
<evidence type="ECO:0000313" key="15">
    <source>
        <dbReference type="Proteomes" id="UP000759131"/>
    </source>
</evidence>
<keyword evidence="5" id="KW-0548">Nucleotidyltransferase</keyword>
<keyword evidence="6" id="KW-0547">Nucleotide-binding</keyword>
<evidence type="ECO:0000313" key="14">
    <source>
        <dbReference type="EMBL" id="CAD7619658.1"/>
    </source>
</evidence>
<keyword evidence="4" id="KW-0808">Transferase</keyword>
<accession>A0A7R9KAW9</accession>
<dbReference type="InterPro" id="IPR045864">
    <property type="entry name" value="aa-tRNA-synth_II/BPL/LPL"/>
</dbReference>
<evidence type="ECO:0000256" key="2">
    <source>
        <dbReference type="ARBA" id="ARBA00022484"/>
    </source>
</evidence>
<dbReference type="InterPro" id="IPR012340">
    <property type="entry name" value="NA-bd_OB-fold"/>
</dbReference>